<feature type="transmembrane region" description="Helical" evidence="10">
    <location>
        <begin position="32"/>
        <end position="55"/>
    </location>
</feature>
<evidence type="ECO:0000256" key="10">
    <source>
        <dbReference type="RuleBase" id="RU363073"/>
    </source>
</evidence>
<dbReference type="GO" id="GO:0022857">
    <property type="term" value="F:transmembrane transporter activity"/>
    <property type="evidence" value="ECO:0007669"/>
    <property type="project" value="InterPro"/>
</dbReference>
<dbReference type="InterPro" id="IPR044738">
    <property type="entry name" value="Atg22"/>
</dbReference>
<dbReference type="PANTHER" id="PTHR23519">
    <property type="entry name" value="AUTOPHAGY-RELATED PROTEIN 22"/>
    <property type="match status" value="1"/>
</dbReference>
<evidence type="ECO:0000256" key="1">
    <source>
        <dbReference type="ARBA" id="ARBA00004128"/>
    </source>
</evidence>
<evidence type="ECO:0000256" key="3">
    <source>
        <dbReference type="ARBA" id="ARBA00022448"/>
    </source>
</evidence>
<proteinExistence type="inferred from homology"/>
<evidence type="ECO:0000256" key="6">
    <source>
        <dbReference type="ARBA" id="ARBA00022970"/>
    </source>
</evidence>
<comment type="subcellular location">
    <subcellularLocation>
        <location evidence="1 10">Vacuole membrane</location>
        <topology evidence="1 10">Multi-pass membrane protein</topology>
    </subcellularLocation>
</comment>
<keyword evidence="9 10" id="KW-0472">Membrane</keyword>
<evidence type="ECO:0000256" key="4">
    <source>
        <dbReference type="ARBA" id="ARBA00022554"/>
    </source>
</evidence>
<evidence type="ECO:0000259" key="12">
    <source>
        <dbReference type="PROSITE" id="PS50850"/>
    </source>
</evidence>
<feature type="transmembrane region" description="Helical" evidence="10">
    <location>
        <begin position="227"/>
        <end position="250"/>
    </location>
</feature>
<evidence type="ECO:0000256" key="11">
    <source>
        <dbReference type="SAM" id="MobiDB-lite"/>
    </source>
</evidence>
<dbReference type="Pfam" id="PF11700">
    <property type="entry name" value="ATG22"/>
    <property type="match status" value="1"/>
</dbReference>
<feature type="transmembrane region" description="Helical" evidence="10">
    <location>
        <begin position="117"/>
        <end position="137"/>
    </location>
</feature>
<accession>A0A060T1B8</accession>
<evidence type="ECO:0000313" key="13">
    <source>
        <dbReference type="EMBL" id="CDP34920.1"/>
    </source>
</evidence>
<dbReference type="GO" id="GO:0006914">
    <property type="term" value="P:autophagy"/>
    <property type="evidence" value="ECO:0007669"/>
    <property type="project" value="UniProtKB-KW"/>
</dbReference>
<dbReference type="Gene3D" id="1.20.1250.20">
    <property type="entry name" value="MFS general substrate transporter like domains"/>
    <property type="match status" value="1"/>
</dbReference>
<evidence type="ECO:0000256" key="5">
    <source>
        <dbReference type="ARBA" id="ARBA00022692"/>
    </source>
</evidence>
<feature type="transmembrane region" description="Helical" evidence="10">
    <location>
        <begin position="362"/>
        <end position="380"/>
    </location>
</feature>
<dbReference type="GO" id="GO:0005774">
    <property type="term" value="C:vacuolar membrane"/>
    <property type="evidence" value="ECO:0007669"/>
    <property type="project" value="UniProtKB-SubCell"/>
</dbReference>
<keyword evidence="5 10" id="KW-0812">Transmembrane</keyword>
<dbReference type="InterPro" id="IPR024671">
    <property type="entry name" value="Atg22-like"/>
</dbReference>
<feature type="compositionally biased region" description="Pro residues" evidence="11">
    <location>
        <begin position="82"/>
        <end position="95"/>
    </location>
</feature>
<feature type="transmembrane region" description="Helical" evidence="10">
    <location>
        <begin position="262"/>
        <end position="282"/>
    </location>
</feature>
<evidence type="ECO:0000256" key="7">
    <source>
        <dbReference type="ARBA" id="ARBA00022989"/>
    </source>
</evidence>
<feature type="region of interest" description="Disordered" evidence="11">
    <location>
        <begin position="1"/>
        <end position="22"/>
    </location>
</feature>
<reference evidence="13" key="2">
    <citation type="submission" date="2014-06" db="EMBL/GenBank/DDBJ databases">
        <title>The complete genome of Blastobotrys (Arxula) adeninivorans LS3 - a yeast of biotechnological interest.</title>
        <authorList>
            <person name="Kunze G."/>
            <person name="Gaillardin C."/>
            <person name="Czernicka M."/>
            <person name="Durrens P."/>
            <person name="Martin T."/>
            <person name="Boer E."/>
            <person name="Gabaldon T."/>
            <person name="Cruz J."/>
            <person name="Talla E."/>
            <person name="Marck C."/>
            <person name="Goffeau A."/>
            <person name="Barbe V."/>
            <person name="Baret P."/>
            <person name="Baronian K."/>
            <person name="Beier S."/>
            <person name="Bleykasten C."/>
            <person name="Bode R."/>
            <person name="Casaregola S."/>
            <person name="Despons L."/>
            <person name="Fairhead C."/>
            <person name="Giersberg M."/>
            <person name="Gierski P."/>
            <person name="Hahnel U."/>
            <person name="Hartmann A."/>
            <person name="Jankowska D."/>
            <person name="Jubin C."/>
            <person name="Jung P."/>
            <person name="Lafontaine I."/>
            <person name="Leh-Louis V."/>
            <person name="Lemaire M."/>
            <person name="Marcet-Houben M."/>
            <person name="Mascher M."/>
            <person name="Morel G."/>
            <person name="Richard G.-F."/>
            <person name="Riechen J."/>
            <person name="Sacerdot C."/>
            <person name="Sarkar A."/>
            <person name="Savel G."/>
            <person name="Schacherer J."/>
            <person name="Sherman D."/>
            <person name="Straub M.-L."/>
            <person name="Stein N."/>
            <person name="Thierry A."/>
            <person name="Trautwein-Schult A."/>
            <person name="Westhof E."/>
            <person name="Worch S."/>
            <person name="Dujon B."/>
            <person name="Souciet J.-L."/>
            <person name="Wincker P."/>
            <person name="Scholz U."/>
            <person name="Neuveglise N."/>
        </authorList>
    </citation>
    <scope>NUCLEOTIDE SEQUENCE</scope>
    <source>
        <strain evidence="13">LS3</strain>
    </source>
</reference>
<dbReference type="EMBL" id="HG937693">
    <property type="protein sequence ID" value="CDP34920.1"/>
    <property type="molecule type" value="Genomic_DNA"/>
</dbReference>
<keyword evidence="8 10" id="KW-0072">Autophagy</keyword>
<keyword evidence="7 10" id="KW-1133">Transmembrane helix</keyword>
<keyword evidence="4 10" id="KW-0926">Vacuole</keyword>
<dbReference type="GO" id="GO:0032974">
    <property type="term" value="P:amino acid transmembrane export from vacuole"/>
    <property type="evidence" value="ECO:0007669"/>
    <property type="project" value="InterPro"/>
</dbReference>
<comment type="similarity">
    <text evidence="2 10">Belongs to the ATG22 family.</text>
</comment>
<feature type="transmembrane region" description="Helical" evidence="10">
    <location>
        <begin position="433"/>
        <end position="454"/>
    </location>
</feature>
<dbReference type="CDD" id="cd17483">
    <property type="entry name" value="MFS_Atg22_like"/>
    <property type="match status" value="1"/>
</dbReference>
<dbReference type="PROSITE" id="PS50850">
    <property type="entry name" value="MFS"/>
    <property type="match status" value="1"/>
</dbReference>
<gene>
    <name evidence="13" type="ORF">GNLVRS02_ARAD1C23496g</name>
</gene>
<sequence length="532" mass="58204">MESETSPLRGHAEEGEDIDNQRPTTKSELLGWYCYAWACEPFIVSAVGTYVPILLEQLARENGFRLDDPSQPCIPVSSPNDPQNPLPPTPGPPTDPSRGPNKCVVPFFGKMIDTSSLALYTFSLSVLVQTLVVISMSGAADRGKFRKKLLVAFAVIGATSTCLFLAVNRDRYYLASFLAVMSNSAFGAVSVCGNAYLPVLVSNHPDVKQVSEQEDISRTRSLLTGRISGTGVAIGYFAAFLVQVATMVLVKLTGSTTLSLEMAIFAVGLWWLVFQIPISLLLRSRQGPPLPHKPQGGVTRITWEYIKYGWHTLLMTLKEAREMKDVAIFLVGWFIVSDGATTINSAAVLFARAELQMSPPSLAIIGVLVVLSGMAGAMLVPRVVQPWLDRKLARPSPVNGMLFVIVVAAVIPFYGILGFYLKSLGLRHEWEMFFLAAWYGFALGGLNTTARAVFSMLIPKGKESTFFSLFSVTDKGSSVIGPAITGLITDRTHNIRYTFYFLFAMLIIPLAVFSLLDMDRGQQEAETLESID</sequence>
<feature type="transmembrane region" description="Helical" evidence="10">
    <location>
        <begin position="149"/>
        <end position="167"/>
    </location>
</feature>
<feature type="domain" description="Major facilitator superfamily (MFS) profile" evidence="12">
    <location>
        <begin position="325"/>
        <end position="532"/>
    </location>
</feature>
<feature type="transmembrane region" description="Helical" evidence="10">
    <location>
        <begin position="497"/>
        <end position="516"/>
    </location>
</feature>
<keyword evidence="6 10" id="KW-0029">Amino-acid transport</keyword>
<dbReference type="InterPro" id="IPR050495">
    <property type="entry name" value="ATG22/LtaA_families"/>
</dbReference>
<feature type="region of interest" description="Disordered" evidence="11">
    <location>
        <begin position="69"/>
        <end position="98"/>
    </location>
</feature>
<dbReference type="InterPro" id="IPR020846">
    <property type="entry name" value="MFS_dom"/>
</dbReference>
<dbReference type="SUPFAM" id="SSF103473">
    <property type="entry name" value="MFS general substrate transporter"/>
    <property type="match status" value="1"/>
</dbReference>
<comment type="function">
    <text evidence="10">Vacuolar effluxer which mediate the efflux of amino acids resulting from autophagic degradation. The release of autophagic amino acids allows the maintenance of protein synthesis and viability during nitrogen starvation.</text>
</comment>
<keyword evidence="3 10" id="KW-0813">Transport</keyword>
<feature type="transmembrane region" description="Helical" evidence="10">
    <location>
        <begin position="401"/>
        <end position="421"/>
    </location>
</feature>
<feature type="transmembrane region" description="Helical" evidence="10">
    <location>
        <begin position="326"/>
        <end position="350"/>
    </location>
</feature>
<evidence type="ECO:0000256" key="9">
    <source>
        <dbReference type="ARBA" id="ARBA00023136"/>
    </source>
</evidence>
<name>A0A060T1B8_BLAAD</name>
<dbReference type="InterPro" id="IPR036259">
    <property type="entry name" value="MFS_trans_sf"/>
</dbReference>
<dbReference type="AlphaFoldDB" id="A0A060T1B8"/>
<organism evidence="13">
    <name type="scientific">Blastobotrys adeninivorans</name>
    <name type="common">Yeast</name>
    <name type="synonym">Arxula adeninivorans</name>
    <dbReference type="NCBI Taxonomy" id="409370"/>
    <lineage>
        <taxon>Eukaryota</taxon>
        <taxon>Fungi</taxon>
        <taxon>Dikarya</taxon>
        <taxon>Ascomycota</taxon>
        <taxon>Saccharomycotina</taxon>
        <taxon>Dipodascomycetes</taxon>
        <taxon>Dipodascales</taxon>
        <taxon>Trichomonascaceae</taxon>
        <taxon>Blastobotrys</taxon>
    </lineage>
</organism>
<protein>
    <recommendedName>
        <fullName evidence="10">Autophagy-related protein</fullName>
    </recommendedName>
</protein>
<evidence type="ECO:0000256" key="8">
    <source>
        <dbReference type="ARBA" id="ARBA00023006"/>
    </source>
</evidence>
<reference evidence="13" key="1">
    <citation type="submission" date="2014-02" db="EMBL/GenBank/DDBJ databases">
        <authorList>
            <person name="Genoscope - CEA"/>
        </authorList>
    </citation>
    <scope>NUCLEOTIDE SEQUENCE</scope>
    <source>
        <strain evidence="13">LS3</strain>
    </source>
</reference>
<dbReference type="PANTHER" id="PTHR23519:SF1">
    <property type="entry name" value="AUTOPHAGY-RELATED PROTEIN 22"/>
    <property type="match status" value="1"/>
</dbReference>
<dbReference type="PhylomeDB" id="A0A060T1B8"/>
<evidence type="ECO:0000256" key="2">
    <source>
        <dbReference type="ARBA" id="ARBA00006978"/>
    </source>
</evidence>